<dbReference type="SUPFAM" id="SSF52047">
    <property type="entry name" value="RNI-like"/>
    <property type="match status" value="1"/>
</dbReference>
<comment type="subcellular location">
    <subcellularLocation>
        <location evidence="1">Cytoplasm</location>
        <location evidence="1">Cytoskeleton</location>
        <location evidence="1">Cilium axoneme</location>
    </subcellularLocation>
    <subcellularLocation>
        <location evidence="2">Membrane</location>
        <topology evidence="2">Single-pass type I membrane protein</topology>
    </subcellularLocation>
</comment>
<reference evidence="10" key="1">
    <citation type="submission" date="2020-12" db="EMBL/GenBank/DDBJ databases">
        <authorList>
            <person name="Iha C."/>
        </authorList>
    </citation>
    <scope>NUCLEOTIDE SEQUENCE</scope>
</reference>
<dbReference type="InterPro" id="IPR055414">
    <property type="entry name" value="LRR_R13L4/SHOC2-like"/>
</dbReference>
<accession>A0A8S1JHK9</accession>
<dbReference type="OrthoDB" id="544129at2759"/>
<evidence type="ECO:0000256" key="8">
    <source>
        <dbReference type="ARBA" id="ARBA00023180"/>
    </source>
</evidence>
<evidence type="ECO:0000313" key="10">
    <source>
        <dbReference type="EMBL" id="CAD7704036.1"/>
    </source>
</evidence>
<keyword evidence="6" id="KW-1133">Transmembrane helix</keyword>
<evidence type="ECO:0000256" key="4">
    <source>
        <dbReference type="ARBA" id="ARBA00022729"/>
    </source>
</evidence>
<dbReference type="AlphaFoldDB" id="A0A8S1JHK9"/>
<dbReference type="Proteomes" id="UP000708148">
    <property type="component" value="Unassembled WGS sequence"/>
</dbReference>
<protein>
    <recommendedName>
        <fullName evidence="9">Disease resistance R13L4/SHOC-2-like LRR domain-containing protein</fullName>
    </recommendedName>
</protein>
<organism evidence="10 11">
    <name type="scientific">Ostreobium quekettii</name>
    <dbReference type="NCBI Taxonomy" id="121088"/>
    <lineage>
        <taxon>Eukaryota</taxon>
        <taxon>Viridiplantae</taxon>
        <taxon>Chlorophyta</taxon>
        <taxon>core chlorophytes</taxon>
        <taxon>Ulvophyceae</taxon>
        <taxon>TCBD clade</taxon>
        <taxon>Bryopsidales</taxon>
        <taxon>Ostreobineae</taxon>
        <taxon>Ostreobiaceae</taxon>
        <taxon>Ostreobium</taxon>
    </lineage>
</organism>
<keyword evidence="7" id="KW-0472">Membrane</keyword>
<evidence type="ECO:0000256" key="2">
    <source>
        <dbReference type="ARBA" id="ARBA00004479"/>
    </source>
</evidence>
<dbReference type="InterPro" id="IPR032675">
    <property type="entry name" value="LRR_dom_sf"/>
</dbReference>
<dbReference type="GO" id="GO:0005930">
    <property type="term" value="C:axoneme"/>
    <property type="evidence" value="ECO:0007669"/>
    <property type="project" value="UniProtKB-SubCell"/>
</dbReference>
<keyword evidence="4" id="KW-0732">Signal</keyword>
<keyword evidence="5" id="KW-0677">Repeat</keyword>
<evidence type="ECO:0000259" key="9">
    <source>
        <dbReference type="Pfam" id="PF23598"/>
    </source>
</evidence>
<sequence length="469" mass="51768">MGSPSGASMQQDLEALADWGQLSVDVLDAIVEVVKRSWTQASIRWLLQSARLVNSHWGRWATGAVTSVQAVVATCDFHNLNAACVARKFSGVRSLAIASKNVNDVWAVMDVGDSGLINMVKHYWFALQLLAKLEQLTSLDVMNFPIPERSLLAKAGKLKHLSRLRLDQCGPLASDNLVRLCSTTSLTNLTVNSVKMRPDVLECLTKVTSITCLDVRFCDLSNDQLAVLATMTLLKQLQLSGEMSDDGLACIGHLKRLTHLGMAPSHLISHDGFKHMQRLPALNGLDLFPAHVRHLGHARDFSFNWVTQMAHLTRLGLRGFDYTKNASLTILDDLPHLRHLDITSCELKRDGLAPVGNLTCLRHLNVSRIFGPPHRHKAEYISRLSHLEVLAVSGDACFDDGWLECLGKLPMLTKLDFNRCCGITDEVLGRLESLTGLRHIEVSNCSRVTTTGVQRLRDAPRIPGCVVEG</sequence>
<keyword evidence="11" id="KW-1185">Reference proteome</keyword>
<dbReference type="EMBL" id="CAJHUC010002602">
    <property type="protein sequence ID" value="CAD7704036.1"/>
    <property type="molecule type" value="Genomic_DNA"/>
</dbReference>
<evidence type="ECO:0000313" key="11">
    <source>
        <dbReference type="Proteomes" id="UP000708148"/>
    </source>
</evidence>
<keyword evidence="3" id="KW-0812">Transmembrane</keyword>
<feature type="domain" description="Disease resistance R13L4/SHOC-2-like LRR" evidence="9">
    <location>
        <begin position="227"/>
        <end position="458"/>
    </location>
</feature>
<proteinExistence type="predicted"/>
<evidence type="ECO:0000256" key="5">
    <source>
        <dbReference type="ARBA" id="ARBA00022737"/>
    </source>
</evidence>
<dbReference type="InterPro" id="IPR046956">
    <property type="entry name" value="RLP23-like"/>
</dbReference>
<name>A0A8S1JHK9_9CHLO</name>
<evidence type="ECO:0000256" key="7">
    <source>
        <dbReference type="ARBA" id="ARBA00023136"/>
    </source>
</evidence>
<keyword evidence="8" id="KW-0325">Glycoprotein</keyword>
<evidence type="ECO:0000256" key="1">
    <source>
        <dbReference type="ARBA" id="ARBA00004430"/>
    </source>
</evidence>
<dbReference type="PANTHER" id="PTHR48063:SF112">
    <property type="entry name" value="RECEPTOR LIKE PROTEIN 30-LIKE"/>
    <property type="match status" value="1"/>
</dbReference>
<evidence type="ECO:0000256" key="3">
    <source>
        <dbReference type="ARBA" id="ARBA00022692"/>
    </source>
</evidence>
<dbReference type="Gene3D" id="3.80.10.10">
    <property type="entry name" value="Ribonuclease Inhibitor"/>
    <property type="match status" value="2"/>
</dbReference>
<dbReference type="PANTHER" id="PTHR48063">
    <property type="entry name" value="LRR RECEPTOR-LIKE KINASE"/>
    <property type="match status" value="1"/>
</dbReference>
<evidence type="ECO:0000256" key="6">
    <source>
        <dbReference type="ARBA" id="ARBA00022989"/>
    </source>
</evidence>
<gene>
    <name evidence="10" type="ORF">OSTQU699_LOCUS9393</name>
</gene>
<dbReference type="GO" id="GO:0016020">
    <property type="term" value="C:membrane"/>
    <property type="evidence" value="ECO:0007669"/>
    <property type="project" value="UniProtKB-SubCell"/>
</dbReference>
<comment type="caution">
    <text evidence="10">The sequence shown here is derived from an EMBL/GenBank/DDBJ whole genome shotgun (WGS) entry which is preliminary data.</text>
</comment>
<dbReference type="Pfam" id="PF23598">
    <property type="entry name" value="LRR_14"/>
    <property type="match status" value="1"/>
</dbReference>